<feature type="compositionally biased region" description="Basic and acidic residues" evidence="1">
    <location>
        <begin position="57"/>
        <end position="72"/>
    </location>
</feature>
<evidence type="ECO:0000313" key="2">
    <source>
        <dbReference type="EMBL" id="KAG1533571.1"/>
    </source>
</evidence>
<evidence type="ECO:0000256" key="1">
    <source>
        <dbReference type="SAM" id="MobiDB-lite"/>
    </source>
</evidence>
<organism evidence="2 3">
    <name type="scientific">Rhizopus delemar</name>
    <dbReference type="NCBI Taxonomy" id="936053"/>
    <lineage>
        <taxon>Eukaryota</taxon>
        <taxon>Fungi</taxon>
        <taxon>Fungi incertae sedis</taxon>
        <taxon>Mucoromycota</taxon>
        <taxon>Mucoromycotina</taxon>
        <taxon>Mucoromycetes</taxon>
        <taxon>Mucorales</taxon>
        <taxon>Mucorineae</taxon>
        <taxon>Rhizopodaceae</taxon>
        <taxon>Rhizopus</taxon>
    </lineage>
</organism>
<sequence>MAQRGQAQSGAHGGSSACQAPVQQARQQCRHGEHQQQERQCLAHAVAGRADPYPHVGHRDQQPGGDERDQRGRQLRAAHAPEPAEQQEHAQQQDASGDHQKHMHVTISLSLLAG</sequence>
<evidence type="ECO:0000313" key="3">
    <source>
        <dbReference type="Proteomes" id="UP000740926"/>
    </source>
</evidence>
<keyword evidence="3" id="KW-1185">Reference proteome</keyword>
<accession>A0A9P6XVQ3</accession>
<comment type="caution">
    <text evidence="2">The sequence shown here is derived from an EMBL/GenBank/DDBJ whole genome shotgun (WGS) entry which is preliminary data.</text>
</comment>
<feature type="compositionally biased region" description="Low complexity" evidence="1">
    <location>
        <begin position="1"/>
        <end position="20"/>
    </location>
</feature>
<feature type="compositionally biased region" description="Low complexity" evidence="1">
    <location>
        <begin position="77"/>
        <end position="93"/>
    </location>
</feature>
<name>A0A9P6XVQ3_9FUNG</name>
<feature type="region of interest" description="Disordered" evidence="1">
    <location>
        <begin position="1"/>
        <end position="114"/>
    </location>
</feature>
<dbReference type="PROSITE" id="PS51257">
    <property type="entry name" value="PROKAR_LIPOPROTEIN"/>
    <property type="match status" value="1"/>
</dbReference>
<gene>
    <name evidence="2" type="ORF">G6F50_015833</name>
</gene>
<proteinExistence type="predicted"/>
<dbReference type="EMBL" id="JAANIU010009197">
    <property type="protein sequence ID" value="KAG1533571.1"/>
    <property type="molecule type" value="Genomic_DNA"/>
</dbReference>
<dbReference type="Proteomes" id="UP000740926">
    <property type="component" value="Unassembled WGS sequence"/>
</dbReference>
<reference evidence="2 3" key="1">
    <citation type="journal article" date="2020" name="Microb. Genom.">
        <title>Genetic diversity of clinical and environmental Mucorales isolates obtained from an investigation of mucormycosis cases among solid organ transplant recipients.</title>
        <authorList>
            <person name="Nguyen M.H."/>
            <person name="Kaul D."/>
            <person name="Muto C."/>
            <person name="Cheng S.J."/>
            <person name="Richter R.A."/>
            <person name="Bruno V.M."/>
            <person name="Liu G."/>
            <person name="Beyhan S."/>
            <person name="Sundermann A.J."/>
            <person name="Mounaud S."/>
            <person name="Pasculle A.W."/>
            <person name="Nierman W.C."/>
            <person name="Driscoll E."/>
            <person name="Cumbie R."/>
            <person name="Clancy C.J."/>
            <person name="Dupont C.L."/>
        </authorList>
    </citation>
    <scope>NUCLEOTIDE SEQUENCE [LARGE SCALE GENOMIC DNA]</scope>
    <source>
        <strain evidence="2 3">GL24</strain>
    </source>
</reference>
<dbReference type="AlphaFoldDB" id="A0A9P6XVQ3"/>
<protein>
    <submittedName>
        <fullName evidence="2">Uncharacterized protein</fullName>
    </submittedName>
</protein>